<evidence type="ECO:0000256" key="1">
    <source>
        <dbReference type="ARBA" id="ARBA00001974"/>
    </source>
</evidence>
<dbReference type="InterPro" id="IPR013786">
    <property type="entry name" value="AcylCoA_DH/ox_N"/>
</dbReference>
<dbReference type="InterPro" id="IPR006089">
    <property type="entry name" value="Acyl-CoA_DH_CS"/>
</dbReference>
<dbReference type="InterPro" id="IPR009100">
    <property type="entry name" value="AcylCoA_DH/oxidase_NM_dom_sf"/>
</dbReference>
<evidence type="ECO:0000256" key="3">
    <source>
        <dbReference type="ARBA" id="ARBA00022630"/>
    </source>
</evidence>
<keyword evidence="5" id="KW-0560">Oxidoreductase</keyword>
<accession>A0ABT7C752</accession>
<dbReference type="SUPFAM" id="SSF56645">
    <property type="entry name" value="Acyl-CoA dehydrogenase NM domain-like"/>
    <property type="match status" value="1"/>
</dbReference>
<reference evidence="9" key="1">
    <citation type="submission" date="2018-03" db="EMBL/GenBank/DDBJ databases">
        <authorList>
            <person name="Nunes O.C."/>
            <person name="Lopes A.R."/>
            <person name="Froufe H."/>
            <person name="Munoz-Merida A."/>
            <person name="Barroso C."/>
            <person name="Egas C."/>
        </authorList>
    </citation>
    <scope>NUCLEOTIDE SEQUENCE</scope>
    <source>
        <strain evidence="9">ON4</strain>
    </source>
</reference>
<organism evidence="9 10">
    <name type="scientific">Gulosibacter molinativorax</name>
    <dbReference type="NCBI Taxonomy" id="256821"/>
    <lineage>
        <taxon>Bacteria</taxon>
        <taxon>Bacillati</taxon>
        <taxon>Actinomycetota</taxon>
        <taxon>Actinomycetes</taxon>
        <taxon>Micrococcales</taxon>
        <taxon>Microbacteriaceae</taxon>
        <taxon>Gulosibacter</taxon>
    </lineage>
</organism>
<dbReference type="RefSeq" id="WP_026936361.1">
    <property type="nucleotide sequence ID" value="NZ_CP028426.1"/>
</dbReference>
<gene>
    <name evidence="9" type="ORF">C7K25_06430</name>
</gene>
<proteinExistence type="inferred from homology"/>
<dbReference type="Gene3D" id="1.10.540.10">
    <property type="entry name" value="Acyl-CoA dehydrogenase/oxidase, N-terminal domain"/>
    <property type="match status" value="1"/>
</dbReference>
<dbReference type="PROSITE" id="PS00073">
    <property type="entry name" value="ACYL_COA_DH_2"/>
    <property type="match status" value="1"/>
</dbReference>
<protein>
    <submittedName>
        <fullName evidence="9">Acyl-CoA dehydrogenase</fullName>
    </submittedName>
</protein>
<keyword evidence="3 5" id="KW-0285">Flavoprotein</keyword>
<comment type="cofactor">
    <cofactor evidence="1 5">
        <name>FAD</name>
        <dbReference type="ChEBI" id="CHEBI:57692"/>
    </cofactor>
</comment>
<dbReference type="InterPro" id="IPR009075">
    <property type="entry name" value="AcylCo_DH/oxidase_C"/>
</dbReference>
<name>A0ABT7C752_9MICO</name>
<dbReference type="InterPro" id="IPR045008">
    <property type="entry name" value="ACX4-like"/>
</dbReference>
<dbReference type="InterPro" id="IPR036250">
    <property type="entry name" value="AcylCo_DH-like_C"/>
</dbReference>
<keyword evidence="10" id="KW-1185">Reference proteome</keyword>
<evidence type="ECO:0000259" key="6">
    <source>
        <dbReference type="Pfam" id="PF00441"/>
    </source>
</evidence>
<comment type="caution">
    <text evidence="9">The sequence shown here is derived from an EMBL/GenBank/DDBJ whole genome shotgun (WGS) entry which is preliminary data.</text>
</comment>
<dbReference type="Pfam" id="PF02771">
    <property type="entry name" value="Acyl-CoA_dh_N"/>
    <property type="match status" value="1"/>
</dbReference>
<sequence>MSVTTITSNPADYYHVWDQLSDADRDVVNRVRAFTTDHALPVVGEAWERADFPYELIPELRKVGIVGTAIKGYGAPGLTRLQAGLVAMELSRCDGSLNTFNAVHSGLAMGSINILGSDEQKERWLPKMANLDLLGAFALTEPDHGSDTVALETSARIEGDEVILNGAKKWIGLGHVADLVIVWARREDTGKVAAFVVEKDPETGNYPEGYEAEAITGKIAKRGIQQAEITLTDVRVPLANALAEAVGFRSVSRVLNTTRATVAWEALGHAQAAYDIAVQYTQERAQFGKPIASYQLVQRQLALMLADLTAMQLMCFRSAQLQDAGELSNDQASLLKMFCSDKGRDICRQSRDLLGGNGLLLENQVARHLTDMEVVHTYEGTDFIQSLIVGREITGINAIS</sequence>
<dbReference type="Gene3D" id="1.20.140.10">
    <property type="entry name" value="Butyryl-CoA Dehydrogenase, subunit A, domain 3"/>
    <property type="match status" value="1"/>
</dbReference>
<dbReference type="SUPFAM" id="SSF47203">
    <property type="entry name" value="Acyl-CoA dehydrogenase C-terminal domain-like"/>
    <property type="match status" value="1"/>
</dbReference>
<dbReference type="Pfam" id="PF02770">
    <property type="entry name" value="Acyl-CoA_dh_M"/>
    <property type="match status" value="1"/>
</dbReference>
<dbReference type="InterPro" id="IPR037069">
    <property type="entry name" value="AcylCoA_DH/ox_N_sf"/>
</dbReference>
<dbReference type="Gene3D" id="2.40.110.10">
    <property type="entry name" value="Butyryl-CoA Dehydrogenase, subunit A, domain 2"/>
    <property type="match status" value="1"/>
</dbReference>
<evidence type="ECO:0000256" key="5">
    <source>
        <dbReference type="RuleBase" id="RU362125"/>
    </source>
</evidence>
<evidence type="ECO:0000256" key="2">
    <source>
        <dbReference type="ARBA" id="ARBA00009347"/>
    </source>
</evidence>
<dbReference type="PANTHER" id="PTHR43188:SF1">
    <property type="entry name" value="ACYL-COA DEHYDROGENASE"/>
    <property type="match status" value="1"/>
</dbReference>
<comment type="similarity">
    <text evidence="2 5">Belongs to the acyl-CoA dehydrogenase family.</text>
</comment>
<dbReference type="Pfam" id="PF00441">
    <property type="entry name" value="Acyl-CoA_dh_1"/>
    <property type="match status" value="1"/>
</dbReference>
<dbReference type="InterPro" id="IPR006091">
    <property type="entry name" value="Acyl-CoA_Oxase/DH_mid-dom"/>
</dbReference>
<dbReference type="Proteomes" id="UP001170379">
    <property type="component" value="Unassembled WGS sequence"/>
</dbReference>
<dbReference type="PANTHER" id="PTHR43188">
    <property type="entry name" value="ACYL-COENZYME A OXIDASE"/>
    <property type="match status" value="1"/>
</dbReference>
<feature type="domain" description="Acyl-CoA dehydrogenase/oxidase C-terminal" evidence="6">
    <location>
        <begin position="247"/>
        <end position="393"/>
    </location>
</feature>
<evidence type="ECO:0000256" key="4">
    <source>
        <dbReference type="ARBA" id="ARBA00022827"/>
    </source>
</evidence>
<feature type="domain" description="Acyl-CoA oxidase/dehydrogenase middle" evidence="7">
    <location>
        <begin position="136"/>
        <end position="234"/>
    </location>
</feature>
<dbReference type="InterPro" id="IPR046373">
    <property type="entry name" value="Acyl-CoA_Oxase/DH_mid-dom_sf"/>
</dbReference>
<dbReference type="EMBL" id="PXVD01000008">
    <property type="protein sequence ID" value="MDJ1371000.1"/>
    <property type="molecule type" value="Genomic_DNA"/>
</dbReference>
<evidence type="ECO:0000259" key="8">
    <source>
        <dbReference type="Pfam" id="PF02771"/>
    </source>
</evidence>
<evidence type="ECO:0000259" key="7">
    <source>
        <dbReference type="Pfam" id="PF02770"/>
    </source>
</evidence>
<reference evidence="9" key="2">
    <citation type="journal article" date="2022" name="Sci. Rep.">
        <title>In silico prediction of the enzymes involved in the degradation of the herbicide molinate by Gulosibacter molinativorax ON4T.</title>
        <authorList>
            <person name="Lopes A.R."/>
            <person name="Bunin E."/>
            <person name="Viana A.T."/>
            <person name="Froufe H."/>
            <person name="Munoz-Merida A."/>
            <person name="Pinho D."/>
            <person name="Figueiredo J."/>
            <person name="Barroso C."/>
            <person name="Vaz-Moreira I."/>
            <person name="Bellanger X."/>
            <person name="Egas C."/>
            <person name="Nunes O.C."/>
        </authorList>
    </citation>
    <scope>NUCLEOTIDE SEQUENCE</scope>
    <source>
        <strain evidence="9">ON4</strain>
    </source>
</reference>
<evidence type="ECO:0000313" key="10">
    <source>
        <dbReference type="Proteomes" id="UP001170379"/>
    </source>
</evidence>
<feature type="domain" description="Acyl-CoA dehydrogenase/oxidase N-terminal" evidence="8">
    <location>
        <begin position="22"/>
        <end position="130"/>
    </location>
</feature>
<keyword evidence="4 5" id="KW-0274">FAD</keyword>
<evidence type="ECO:0000313" key="9">
    <source>
        <dbReference type="EMBL" id="MDJ1371000.1"/>
    </source>
</evidence>